<evidence type="ECO:0000313" key="2">
    <source>
        <dbReference type="EMBL" id="MDR7323338.1"/>
    </source>
</evidence>
<dbReference type="Proteomes" id="UP001183629">
    <property type="component" value="Unassembled WGS sequence"/>
</dbReference>
<feature type="region of interest" description="Disordered" evidence="1">
    <location>
        <begin position="474"/>
        <end position="517"/>
    </location>
</feature>
<evidence type="ECO:0000313" key="3">
    <source>
        <dbReference type="Proteomes" id="UP001183629"/>
    </source>
</evidence>
<dbReference type="EMBL" id="JAVDYC010000001">
    <property type="protein sequence ID" value="MDR7323338.1"/>
    <property type="molecule type" value="Genomic_DNA"/>
</dbReference>
<organism evidence="2 3">
    <name type="scientific">Catenuloplanes niger</name>
    <dbReference type="NCBI Taxonomy" id="587534"/>
    <lineage>
        <taxon>Bacteria</taxon>
        <taxon>Bacillati</taxon>
        <taxon>Actinomycetota</taxon>
        <taxon>Actinomycetes</taxon>
        <taxon>Micromonosporales</taxon>
        <taxon>Micromonosporaceae</taxon>
        <taxon>Catenuloplanes</taxon>
    </lineage>
</organism>
<evidence type="ECO:0000256" key="1">
    <source>
        <dbReference type="SAM" id="MobiDB-lite"/>
    </source>
</evidence>
<keyword evidence="3" id="KW-1185">Reference proteome</keyword>
<protein>
    <submittedName>
        <fullName evidence="2">Uncharacterized protein</fullName>
    </submittedName>
</protein>
<accession>A0AAE4CUF1</accession>
<dbReference type="RefSeq" id="WP_310415059.1">
    <property type="nucleotide sequence ID" value="NZ_JAVDYC010000001.1"/>
</dbReference>
<sequence length="618" mass="65826">MMPAWYAQPFRPDGGITAEGLRNQLGRPALSVLTVLVRESAQNSWDAKRDGDVDYRLDLVTVSAVHRRAWVDMLAPGAPEDPTASRTLPNFLRSSTIRYLAVSDRGTSGLGGPTRSDVRAEPNERAWLSFVLNSGEKQDVDGGGGTYGYGKGAFFLASRVGTVLIHTRFRHEDRIRSRLIGSSLLSSTTIEDVPYTGRHWWGIPDSSHCEPLTDAAADAAARALGLPGFKDDETGTTVVVLDPDLSDPAVEDGSEMPVEQAGRFLADAVAWNLWPLTIDGRPSKLRTTVTAHGTRVDVPSEKNDAVLASFAMAYRAMQAEVEPNIRCGNPRKALGRFASVDTFGAKVTSQAAAELGLSGSPHHVCCMRRPDLVVQYLEQPSKAHPDVGYAGVFKVEDELDRIFAKAEPPTHDAWIDAQLSGREATFVRVYRRRLNEECARLVGPKARDAKVSEAPVGPVAQRLGFLLAGVGGTGASETTPSASSKGGSDGTGGETGGGVPGRSAGRQNPSAGDRKRHRAVMVGKPYFRSRGGRVLLAQKVRVFAGTTVRGLVTVITGEGSPESASPAGSDLPQVLGWRHNGAVLPGDSFAAGDDSVEVDMLIAAVEDAAIDVSIEMVD</sequence>
<comment type="caution">
    <text evidence="2">The sequence shown here is derived from an EMBL/GenBank/DDBJ whole genome shotgun (WGS) entry which is preliminary data.</text>
</comment>
<proteinExistence type="predicted"/>
<dbReference type="AlphaFoldDB" id="A0AAE4CUF1"/>
<gene>
    <name evidence="2" type="ORF">J2S44_003588</name>
</gene>
<reference evidence="2 3" key="1">
    <citation type="submission" date="2023-07" db="EMBL/GenBank/DDBJ databases">
        <title>Sequencing the genomes of 1000 actinobacteria strains.</title>
        <authorList>
            <person name="Klenk H.-P."/>
        </authorList>
    </citation>
    <scope>NUCLEOTIDE SEQUENCE [LARGE SCALE GENOMIC DNA]</scope>
    <source>
        <strain evidence="2 3">DSM 44711</strain>
    </source>
</reference>
<feature type="compositionally biased region" description="Gly residues" evidence="1">
    <location>
        <begin position="487"/>
        <end position="500"/>
    </location>
</feature>
<name>A0AAE4CUF1_9ACTN</name>